<evidence type="ECO:0000313" key="2">
    <source>
        <dbReference type="EMBL" id="KAK3293040.1"/>
    </source>
</evidence>
<dbReference type="CDD" id="cd10170">
    <property type="entry name" value="ASKHA_NBD_HSP70"/>
    <property type="match status" value="1"/>
</dbReference>
<dbReference type="Gene3D" id="3.90.640.10">
    <property type="entry name" value="Actin, Chain A, domain 4"/>
    <property type="match status" value="1"/>
</dbReference>
<keyword evidence="3" id="KW-1185">Reference proteome</keyword>
<evidence type="ECO:0000313" key="3">
    <source>
        <dbReference type="Proteomes" id="UP001278766"/>
    </source>
</evidence>
<dbReference type="Gene3D" id="3.30.420.40">
    <property type="match status" value="2"/>
</dbReference>
<proteinExistence type="predicted"/>
<organism evidence="2 3">
    <name type="scientific">Chaetomium fimeti</name>
    <dbReference type="NCBI Taxonomy" id="1854472"/>
    <lineage>
        <taxon>Eukaryota</taxon>
        <taxon>Fungi</taxon>
        <taxon>Dikarya</taxon>
        <taxon>Ascomycota</taxon>
        <taxon>Pezizomycotina</taxon>
        <taxon>Sordariomycetes</taxon>
        <taxon>Sordariomycetidae</taxon>
        <taxon>Sordariales</taxon>
        <taxon>Chaetomiaceae</taxon>
        <taxon>Chaetomium</taxon>
    </lineage>
</organism>
<dbReference type="SUPFAM" id="SSF53067">
    <property type="entry name" value="Actin-like ATPase domain"/>
    <property type="match status" value="2"/>
</dbReference>
<dbReference type="InterPro" id="IPR043129">
    <property type="entry name" value="ATPase_NBD"/>
</dbReference>
<protein>
    <submittedName>
        <fullName evidence="2">Uncharacterized protein</fullName>
    </submittedName>
</protein>
<reference evidence="2" key="1">
    <citation type="journal article" date="2023" name="Mol. Phylogenet. Evol.">
        <title>Genome-scale phylogeny and comparative genomics of the fungal order Sordariales.</title>
        <authorList>
            <person name="Hensen N."/>
            <person name="Bonometti L."/>
            <person name="Westerberg I."/>
            <person name="Brannstrom I.O."/>
            <person name="Guillou S."/>
            <person name="Cros-Aarteil S."/>
            <person name="Calhoun S."/>
            <person name="Haridas S."/>
            <person name="Kuo A."/>
            <person name="Mondo S."/>
            <person name="Pangilinan J."/>
            <person name="Riley R."/>
            <person name="LaButti K."/>
            <person name="Andreopoulos B."/>
            <person name="Lipzen A."/>
            <person name="Chen C."/>
            <person name="Yan M."/>
            <person name="Daum C."/>
            <person name="Ng V."/>
            <person name="Clum A."/>
            <person name="Steindorff A."/>
            <person name="Ohm R.A."/>
            <person name="Martin F."/>
            <person name="Silar P."/>
            <person name="Natvig D.O."/>
            <person name="Lalanne C."/>
            <person name="Gautier V."/>
            <person name="Ament-Velasquez S.L."/>
            <person name="Kruys A."/>
            <person name="Hutchinson M.I."/>
            <person name="Powell A.J."/>
            <person name="Barry K."/>
            <person name="Miller A.N."/>
            <person name="Grigoriev I.V."/>
            <person name="Debuchy R."/>
            <person name="Gladieux P."/>
            <person name="Hiltunen Thoren M."/>
            <person name="Johannesson H."/>
        </authorList>
    </citation>
    <scope>NUCLEOTIDE SEQUENCE</scope>
    <source>
        <strain evidence="2">CBS 168.71</strain>
    </source>
</reference>
<dbReference type="EMBL" id="JAUEPN010000006">
    <property type="protein sequence ID" value="KAK3293040.1"/>
    <property type="molecule type" value="Genomic_DNA"/>
</dbReference>
<dbReference type="GeneID" id="87844594"/>
<dbReference type="RefSeq" id="XP_062656554.1">
    <property type="nucleotide sequence ID" value="XM_062807646.1"/>
</dbReference>
<dbReference type="AlphaFoldDB" id="A0AAE0HB30"/>
<sequence length="631" mass="69612">MDRGTTPGWSSHNGQRLHTSGMVAGPSEEEPGEESSSDKEPNPDAEFLVGIDLGTTCSGTITGAGTSSIMAGEFIYHDQRLWPGTNQDGPSAFGFKIPTRIACSDHSHWGFQVRDDEPSFEWFKLCVPHEDEVPEDILNAVTLADARSFRQGQSVKVMGVLEAYLRGLWAHCLESIAFGEGLDVEEVRMCRIYVVIGIPANWKSRSRDFLLEAARNAGIPGLYGRTTIETCVEPVAAAIALLEQTPNIESMNLTAGDIFTVLDAGGGTSDTATFKIHSRQPTSLQQCVPPGARFCGPVQVERLIFERFFKKVEAEAEDDRAATLTDAEIQPLFRKWWYDSAREAFKSSKDAWAVDVPDHLIYITISKDTRMTRHMGRQLKEQFDRRADRGRVSISFTGDELKELMGPTIEKMVELVQDQFTAALAKEGRQPRVMFVCGGFSQNLYVRARLEEEIRDWNAKHASESDPIEISFADSPLNVDAVSKGCARYALELRCRSAGTGPQAPSPVAQHAYRVRGDGQNRGILAQGALLAADQEPLTITLERLDFTINDLPFGRATATLKIEEDNCPLCEMWWTNAGAERLIAALNVGPRVSLGVRHSGHGIYFTAYIGGDAQAQGNDFDISYVMEAYT</sequence>
<dbReference type="PANTHER" id="PTHR14187">
    <property type="entry name" value="ALPHA KINASE/ELONGATION FACTOR 2 KINASE"/>
    <property type="match status" value="1"/>
</dbReference>
<dbReference type="Proteomes" id="UP001278766">
    <property type="component" value="Unassembled WGS sequence"/>
</dbReference>
<accession>A0AAE0HB30</accession>
<feature type="compositionally biased region" description="Polar residues" evidence="1">
    <location>
        <begin position="7"/>
        <end position="18"/>
    </location>
</feature>
<comment type="caution">
    <text evidence="2">The sequence shown here is derived from an EMBL/GenBank/DDBJ whole genome shotgun (WGS) entry which is preliminary data.</text>
</comment>
<name>A0AAE0HB30_9PEZI</name>
<feature type="region of interest" description="Disordered" evidence="1">
    <location>
        <begin position="1"/>
        <end position="46"/>
    </location>
</feature>
<gene>
    <name evidence="2" type="ORF">B0H64DRAFT_464977</name>
</gene>
<evidence type="ECO:0000256" key="1">
    <source>
        <dbReference type="SAM" id="MobiDB-lite"/>
    </source>
</evidence>
<dbReference type="PANTHER" id="PTHR14187:SF5">
    <property type="entry name" value="HEAT SHOCK 70 KDA PROTEIN 12A"/>
    <property type="match status" value="1"/>
</dbReference>
<reference evidence="2" key="2">
    <citation type="submission" date="2023-06" db="EMBL/GenBank/DDBJ databases">
        <authorList>
            <consortium name="Lawrence Berkeley National Laboratory"/>
            <person name="Haridas S."/>
            <person name="Hensen N."/>
            <person name="Bonometti L."/>
            <person name="Westerberg I."/>
            <person name="Brannstrom I.O."/>
            <person name="Guillou S."/>
            <person name="Cros-Aarteil S."/>
            <person name="Calhoun S."/>
            <person name="Kuo A."/>
            <person name="Mondo S."/>
            <person name="Pangilinan J."/>
            <person name="Riley R."/>
            <person name="Labutti K."/>
            <person name="Andreopoulos B."/>
            <person name="Lipzen A."/>
            <person name="Chen C."/>
            <person name="Yanf M."/>
            <person name="Daum C."/>
            <person name="Ng V."/>
            <person name="Clum A."/>
            <person name="Steindorff A."/>
            <person name="Ohm R."/>
            <person name="Martin F."/>
            <person name="Silar P."/>
            <person name="Natvig D."/>
            <person name="Lalanne C."/>
            <person name="Gautier V."/>
            <person name="Ament-Velasquez S.L."/>
            <person name="Kruys A."/>
            <person name="Hutchinson M.I."/>
            <person name="Powell A.J."/>
            <person name="Barry K."/>
            <person name="Miller A.N."/>
            <person name="Grigoriev I.V."/>
            <person name="Debuchy R."/>
            <person name="Gladieux P."/>
            <person name="Thoren M.H."/>
            <person name="Johannesson H."/>
        </authorList>
    </citation>
    <scope>NUCLEOTIDE SEQUENCE</scope>
    <source>
        <strain evidence="2">CBS 168.71</strain>
    </source>
</reference>